<dbReference type="PROSITE" id="PS51892">
    <property type="entry name" value="SUBTILASE"/>
    <property type="match status" value="1"/>
</dbReference>
<keyword evidence="4" id="KW-0720">Serine protease</keyword>
<keyword evidence="7" id="KW-1185">Reference proteome</keyword>
<feature type="domain" description="Peptidase S8/S53" evidence="6">
    <location>
        <begin position="47"/>
        <end position="375"/>
    </location>
</feature>
<evidence type="ECO:0000256" key="3">
    <source>
        <dbReference type="ARBA" id="ARBA00022801"/>
    </source>
</evidence>
<dbReference type="SUPFAM" id="SSF52743">
    <property type="entry name" value="Subtilisin-like"/>
    <property type="match status" value="1"/>
</dbReference>
<proteinExistence type="inferred from homology"/>
<dbReference type="WBParaSite" id="PSAMB.scaffold5453size11645.g26668.t1">
    <property type="protein sequence ID" value="PSAMB.scaffold5453size11645.g26668.t1"/>
    <property type="gene ID" value="PSAMB.scaffold5453size11645.g26668"/>
</dbReference>
<keyword evidence="2" id="KW-0645">Protease</keyword>
<evidence type="ECO:0000259" key="6">
    <source>
        <dbReference type="Pfam" id="PF00082"/>
    </source>
</evidence>
<dbReference type="GO" id="GO:0005829">
    <property type="term" value="C:cytosol"/>
    <property type="evidence" value="ECO:0007669"/>
    <property type="project" value="TreeGrafter"/>
</dbReference>
<evidence type="ECO:0000256" key="4">
    <source>
        <dbReference type="ARBA" id="ARBA00022825"/>
    </source>
</evidence>
<evidence type="ECO:0000256" key="1">
    <source>
        <dbReference type="ARBA" id="ARBA00011073"/>
    </source>
</evidence>
<sequence length="375" mass="40981">MTSLPDAPTSSRSGESECPATFPMCDLLPKRETQQEQFLLKHPNYDGKGVIIAILDTGVDPACPGLQVTSDGRPKIIEVADCSGAGDVDTSIVRTAEHGTLIGLTGRKLKIPETWTNPSGKYHLGVKSIFELYPKALLDRIKKERKESLWDASHRLATADARRLLAKHEADFGGASEKLEDKYERENLTAQVELLKNYEKHYEDPGPVADCIVFHDGNGWRACVDTSFRGRLNLCPLMSSYRENHDYARISDHDLLSYAVTVHNSGKLLEIVATPGSHGTHVANIAAAYFPNDPDKNGLAPGAQIVSLCIGDQRLSAMETGTALTRALNRCVELGVDVINYSYGEGTHLLSSGRIVKAVEETVWKHNILFVSSAG</sequence>
<dbReference type="PANTHER" id="PTHR43806:SF14">
    <property type="entry name" value="TRIPEPTIDYL-PEPTIDASE 2"/>
    <property type="match status" value="1"/>
</dbReference>
<evidence type="ECO:0000313" key="7">
    <source>
        <dbReference type="Proteomes" id="UP000887566"/>
    </source>
</evidence>
<accession>A0A914WVW0</accession>
<dbReference type="PRINTS" id="PR00723">
    <property type="entry name" value="SUBTILISIN"/>
</dbReference>
<comment type="similarity">
    <text evidence="1 5">Belongs to the peptidase S8 family.</text>
</comment>
<name>A0A914WVW0_9BILA</name>
<dbReference type="InterPro" id="IPR000209">
    <property type="entry name" value="Peptidase_S8/S53_dom"/>
</dbReference>
<reference evidence="8" key="1">
    <citation type="submission" date="2022-11" db="UniProtKB">
        <authorList>
            <consortium name="WormBaseParasite"/>
        </authorList>
    </citation>
    <scope>IDENTIFICATION</scope>
</reference>
<evidence type="ECO:0000313" key="8">
    <source>
        <dbReference type="WBParaSite" id="PSAMB.scaffold5453size11645.g26668.t1"/>
    </source>
</evidence>
<dbReference type="InterPro" id="IPR050131">
    <property type="entry name" value="Peptidase_S8_subtilisin-like"/>
</dbReference>
<dbReference type="PANTHER" id="PTHR43806">
    <property type="entry name" value="PEPTIDASE S8"/>
    <property type="match status" value="1"/>
</dbReference>
<dbReference type="GO" id="GO:0008240">
    <property type="term" value="F:tripeptidyl-peptidase activity"/>
    <property type="evidence" value="ECO:0007669"/>
    <property type="project" value="TreeGrafter"/>
</dbReference>
<dbReference type="Proteomes" id="UP000887566">
    <property type="component" value="Unplaced"/>
</dbReference>
<comment type="caution">
    <text evidence="5">Lacks conserved residue(s) required for the propagation of feature annotation.</text>
</comment>
<evidence type="ECO:0000256" key="5">
    <source>
        <dbReference type="PROSITE-ProRule" id="PRU01240"/>
    </source>
</evidence>
<dbReference type="Gene3D" id="3.40.50.200">
    <property type="entry name" value="Peptidase S8/S53 domain"/>
    <property type="match status" value="1"/>
</dbReference>
<evidence type="ECO:0000256" key="2">
    <source>
        <dbReference type="ARBA" id="ARBA00022670"/>
    </source>
</evidence>
<dbReference type="GO" id="GO:0006508">
    <property type="term" value="P:proteolysis"/>
    <property type="evidence" value="ECO:0007669"/>
    <property type="project" value="UniProtKB-KW"/>
</dbReference>
<dbReference type="Pfam" id="PF00082">
    <property type="entry name" value="Peptidase_S8"/>
    <property type="match status" value="1"/>
</dbReference>
<dbReference type="Gene3D" id="2.20.25.690">
    <property type="match status" value="2"/>
</dbReference>
<dbReference type="GO" id="GO:0004252">
    <property type="term" value="F:serine-type endopeptidase activity"/>
    <property type="evidence" value="ECO:0007669"/>
    <property type="project" value="InterPro"/>
</dbReference>
<protein>
    <submittedName>
        <fullName evidence="8">Peptidase S8/S53 domain-containing protein</fullName>
    </submittedName>
</protein>
<dbReference type="InterPro" id="IPR015500">
    <property type="entry name" value="Peptidase_S8_subtilisin-rel"/>
</dbReference>
<keyword evidence="3" id="KW-0378">Hydrolase</keyword>
<dbReference type="InterPro" id="IPR036852">
    <property type="entry name" value="Peptidase_S8/S53_dom_sf"/>
</dbReference>
<organism evidence="7 8">
    <name type="scientific">Plectus sambesii</name>
    <dbReference type="NCBI Taxonomy" id="2011161"/>
    <lineage>
        <taxon>Eukaryota</taxon>
        <taxon>Metazoa</taxon>
        <taxon>Ecdysozoa</taxon>
        <taxon>Nematoda</taxon>
        <taxon>Chromadorea</taxon>
        <taxon>Plectida</taxon>
        <taxon>Plectina</taxon>
        <taxon>Plectoidea</taxon>
        <taxon>Plectidae</taxon>
        <taxon>Plectus</taxon>
    </lineage>
</organism>
<dbReference type="AlphaFoldDB" id="A0A914WVW0"/>